<dbReference type="InterPro" id="IPR001387">
    <property type="entry name" value="Cro/C1-type_HTH"/>
</dbReference>
<dbReference type="EMBL" id="BAAADJ010000001">
    <property type="protein sequence ID" value="GAA0313570.1"/>
    <property type="molecule type" value="Genomic_DNA"/>
</dbReference>
<gene>
    <name evidence="2" type="ORF">GCM10008967_00060</name>
</gene>
<dbReference type="PROSITE" id="PS50943">
    <property type="entry name" value="HTH_CROC1"/>
    <property type="match status" value="1"/>
</dbReference>
<protein>
    <submittedName>
        <fullName evidence="2">Helix-turn-helix transcriptional regulator</fullName>
    </submittedName>
</protein>
<dbReference type="RefSeq" id="WP_343795208.1">
    <property type="nucleotide sequence ID" value="NZ_BAAADJ010000001.1"/>
</dbReference>
<dbReference type="Proteomes" id="UP001500782">
    <property type="component" value="Unassembled WGS sequence"/>
</dbReference>
<dbReference type="CDD" id="cd00093">
    <property type="entry name" value="HTH_XRE"/>
    <property type="match status" value="1"/>
</dbReference>
<dbReference type="SUPFAM" id="SSF47413">
    <property type="entry name" value="lambda repressor-like DNA-binding domains"/>
    <property type="match status" value="1"/>
</dbReference>
<evidence type="ECO:0000313" key="3">
    <source>
        <dbReference type="Proteomes" id="UP001500782"/>
    </source>
</evidence>
<dbReference type="InterPro" id="IPR010982">
    <property type="entry name" value="Lambda_DNA-bd_dom_sf"/>
</dbReference>
<reference evidence="3" key="1">
    <citation type="journal article" date="2019" name="Int. J. Syst. Evol. Microbiol.">
        <title>The Global Catalogue of Microorganisms (GCM) 10K type strain sequencing project: providing services to taxonomists for standard genome sequencing and annotation.</title>
        <authorList>
            <consortium name="The Broad Institute Genomics Platform"/>
            <consortium name="The Broad Institute Genome Sequencing Center for Infectious Disease"/>
            <person name="Wu L."/>
            <person name="Ma J."/>
        </authorList>
    </citation>
    <scope>NUCLEOTIDE SEQUENCE [LARGE SCALE GENOMIC DNA]</scope>
    <source>
        <strain evidence="3">JCM 9731</strain>
    </source>
</reference>
<sequence>MTAAELQKFLIKKREQMNLTHQNVADLSKAGISRQYYGMIESGERKPSVKVAKKIAQVLNVEWTIFFDTESNQKLQSKTTA</sequence>
<organism evidence="2 3">
    <name type="scientific">Bacillus carboniphilus</name>
    <dbReference type="NCBI Taxonomy" id="86663"/>
    <lineage>
        <taxon>Bacteria</taxon>
        <taxon>Bacillati</taxon>
        <taxon>Bacillota</taxon>
        <taxon>Bacilli</taxon>
        <taxon>Bacillales</taxon>
        <taxon>Bacillaceae</taxon>
        <taxon>Bacillus</taxon>
    </lineage>
</organism>
<keyword evidence="3" id="KW-1185">Reference proteome</keyword>
<name>A0ABP3FDK7_9BACI</name>
<accession>A0ABP3FDK7</accession>
<dbReference type="SMART" id="SM00530">
    <property type="entry name" value="HTH_XRE"/>
    <property type="match status" value="1"/>
</dbReference>
<evidence type="ECO:0000259" key="1">
    <source>
        <dbReference type="PROSITE" id="PS50943"/>
    </source>
</evidence>
<dbReference type="Gene3D" id="1.10.260.40">
    <property type="entry name" value="lambda repressor-like DNA-binding domains"/>
    <property type="match status" value="1"/>
</dbReference>
<comment type="caution">
    <text evidence="2">The sequence shown here is derived from an EMBL/GenBank/DDBJ whole genome shotgun (WGS) entry which is preliminary data.</text>
</comment>
<proteinExistence type="predicted"/>
<evidence type="ECO:0000313" key="2">
    <source>
        <dbReference type="EMBL" id="GAA0313570.1"/>
    </source>
</evidence>
<feature type="domain" description="HTH cro/C1-type" evidence="1">
    <location>
        <begin position="10"/>
        <end position="66"/>
    </location>
</feature>
<dbReference type="Pfam" id="PF01381">
    <property type="entry name" value="HTH_3"/>
    <property type="match status" value="1"/>
</dbReference>